<dbReference type="PANTHER" id="PTHR43649">
    <property type="entry name" value="ARABINOSE-BINDING PROTEIN-RELATED"/>
    <property type="match status" value="1"/>
</dbReference>
<sequence>MKKGLFNKHAFILSGLLLLLIAVLVACSNSSDTSSSGQDSGSDGGETAEGSKWDGKTLKVQLIGDFSMEDSTDPITGEKTPGLDTLKEEFEKQHPGATVEFILMPWEGYTEKTQAMLTSGEADVYQMPGIADFAAQGLLEPLQPYIEEDSEFSTDIFIDQQVEGWKALGPDSDELEIYGLPFFGDARFITYDKKLFDDWGVEYLSDHPTMEEIKEKAEKMTGTNPVTGEQNYGVWFRGDWSSAFTLLNAAEGINGKWGTGFAWDEVEFEFNSPEMVEGLNWMLDMQEFAPEGIVSNQGNEKWMTKDNNIAIMLNTGPANLVQQTYAQGLEDRIAIAQEFKNDEGKGGLFAGSPITIGKASENKDLAWEWLKFATSDFAQKYFYETGAFPSIKSALEWESVKEYEHLLGPVFEAMSTPYMPRYHWAAAQPRFILTSEIEAALTGKRNAQEALDKAQKESTEWLENR</sequence>
<gene>
    <name evidence="3" type="ORF">MUN88_10675</name>
</gene>
<evidence type="ECO:0000313" key="3">
    <source>
        <dbReference type="EMBL" id="UOQ46571.1"/>
    </source>
</evidence>
<evidence type="ECO:0000256" key="2">
    <source>
        <dbReference type="SAM" id="MobiDB-lite"/>
    </source>
</evidence>
<feature type="coiled-coil region" evidence="1">
    <location>
        <begin position="437"/>
        <end position="464"/>
    </location>
</feature>
<dbReference type="Pfam" id="PF01547">
    <property type="entry name" value="SBP_bac_1"/>
    <property type="match status" value="1"/>
</dbReference>
<keyword evidence="4" id="KW-1185">Reference proteome</keyword>
<keyword evidence="1" id="KW-0175">Coiled coil</keyword>
<name>A0ABY4EWM2_9BACI</name>
<dbReference type="InterPro" id="IPR050490">
    <property type="entry name" value="Bact_solute-bd_prot1"/>
</dbReference>
<dbReference type="Gene3D" id="3.40.190.10">
    <property type="entry name" value="Periplasmic binding protein-like II"/>
    <property type="match status" value="1"/>
</dbReference>
<feature type="region of interest" description="Disordered" evidence="2">
    <location>
        <begin position="32"/>
        <end position="52"/>
    </location>
</feature>
<dbReference type="InterPro" id="IPR006059">
    <property type="entry name" value="SBP"/>
</dbReference>
<proteinExistence type="predicted"/>
<feature type="compositionally biased region" description="Low complexity" evidence="2">
    <location>
        <begin position="32"/>
        <end position="41"/>
    </location>
</feature>
<organism evidence="3 4">
    <name type="scientific">Gracilibacillus caseinilyticus</name>
    <dbReference type="NCBI Taxonomy" id="2932256"/>
    <lineage>
        <taxon>Bacteria</taxon>
        <taxon>Bacillati</taxon>
        <taxon>Bacillota</taxon>
        <taxon>Bacilli</taxon>
        <taxon>Bacillales</taxon>
        <taxon>Bacillaceae</taxon>
        <taxon>Gracilibacillus</taxon>
    </lineage>
</organism>
<dbReference type="SUPFAM" id="SSF53850">
    <property type="entry name" value="Periplasmic binding protein-like II"/>
    <property type="match status" value="1"/>
</dbReference>
<accession>A0ABY4EWM2</accession>
<dbReference type="PROSITE" id="PS51257">
    <property type="entry name" value="PROKAR_LIPOPROTEIN"/>
    <property type="match status" value="1"/>
</dbReference>
<evidence type="ECO:0000313" key="4">
    <source>
        <dbReference type="Proteomes" id="UP000831782"/>
    </source>
</evidence>
<reference evidence="3 4" key="1">
    <citation type="submission" date="2022-04" db="EMBL/GenBank/DDBJ databases">
        <title>Gracilibacillus sp. isolated from saltern.</title>
        <authorList>
            <person name="Won M."/>
            <person name="Lee C.-M."/>
            <person name="Woen H.-Y."/>
            <person name="Kwon S.-W."/>
        </authorList>
    </citation>
    <scope>NUCLEOTIDE SEQUENCE [LARGE SCALE GENOMIC DNA]</scope>
    <source>
        <strain evidence="3 4">SSWR10-1</strain>
    </source>
</reference>
<evidence type="ECO:0000256" key="1">
    <source>
        <dbReference type="SAM" id="Coils"/>
    </source>
</evidence>
<dbReference type="PANTHER" id="PTHR43649:SF12">
    <property type="entry name" value="DIACETYLCHITOBIOSE BINDING PROTEIN DASA"/>
    <property type="match status" value="1"/>
</dbReference>
<dbReference type="RefSeq" id="WP_244714829.1">
    <property type="nucleotide sequence ID" value="NZ_CP095072.1"/>
</dbReference>
<dbReference type="Proteomes" id="UP000831782">
    <property type="component" value="Chromosome"/>
</dbReference>
<protein>
    <submittedName>
        <fullName evidence="3">Extracellular solute-binding protein</fullName>
    </submittedName>
</protein>
<dbReference type="EMBL" id="CP095072">
    <property type="protein sequence ID" value="UOQ46571.1"/>
    <property type="molecule type" value="Genomic_DNA"/>
</dbReference>